<evidence type="ECO:0000259" key="5">
    <source>
        <dbReference type="Pfam" id="PF01416"/>
    </source>
</evidence>
<dbReference type="GO" id="GO:1990481">
    <property type="term" value="P:mRNA pseudouridine synthesis"/>
    <property type="evidence" value="ECO:0007669"/>
    <property type="project" value="TreeGrafter"/>
</dbReference>
<dbReference type="InterPro" id="IPR020097">
    <property type="entry name" value="PsdUridine_synth_TruA_a/b_dom"/>
</dbReference>
<dbReference type="Gene3D" id="3.30.70.580">
    <property type="entry name" value="Pseudouridine synthase I, catalytic domain, N-terminal subdomain"/>
    <property type="match status" value="1"/>
</dbReference>
<dbReference type="OrthoDB" id="25767at2759"/>
<keyword evidence="2" id="KW-0819">tRNA processing</keyword>
<comment type="caution">
    <text evidence="6">The sequence shown here is derived from an EMBL/GenBank/DDBJ whole genome shotgun (WGS) entry which is preliminary data.</text>
</comment>
<proteinExistence type="inferred from homology"/>
<dbReference type="SUPFAM" id="SSF55120">
    <property type="entry name" value="Pseudouridine synthase"/>
    <property type="match status" value="1"/>
</dbReference>
<dbReference type="GO" id="GO:0005634">
    <property type="term" value="C:nucleus"/>
    <property type="evidence" value="ECO:0007669"/>
    <property type="project" value="TreeGrafter"/>
</dbReference>
<dbReference type="NCBIfam" id="TIGR00071">
    <property type="entry name" value="hisT_truA"/>
    <property type="match status" value="1"/>
</dbReference>
<protein>
    <submittedName>
        <fullName evidence="6">Pseudouridine synthase</fullName>
    </submittedName>
</protein>
<dbReference type="InterPro" id="IPR001406">
    <property type="entry name" value="PsdUridine_synth_TruA"/>
</dbReference>
<feature type="domain" description="Pseudouridine synthase I TruA alpha/beta" evidence="5">
    <location>
        <begin position="292"/>
        <end position="429"/>
    </location>
</feature>
<dbReference type="GO" id="GO:0031119">
    <property type="term" value="P:tRNA pseudouridine synthesis"/>
    <property type="evidence" value="ECO:0007669"/>
    <property type="project" value="TreeGrafter"/>
</dbReference>
<dbReference type="Proteomes" id="UP000770015">
    <property type="component" value="Unassembled WGS sequence"/>
</dbReference>
<dbReference type="GO" id="GO:0003723">
    <property type="term" value="F:RNA binding"/>
    <property type="evidence" value="ECO:0007669"/>
    <property type="project" value="InterPro"/>
</dbReference>
<evidence type="ECO:0000256" key="3">
    <source>
        <dbReference type="ARBA" id="ARBA00023235"/>
    </source>
</evidence>
<dbReference type="PANTHER" id="PTHR11142:SF5">
    <property type="entry name" value="TRNA PSEUDOURIDINE(38_39) SYNTHASE"/>
    <property type="match status" value="1"/>
</dbReference>
<dbReference type="EMBL" id="JAGSXJ010000002">
    <property type="protein sequence ID" value="KAH6695838.1"/>
    <property type="molecule type" value="Genomic_DNA"/>
</dbReference>
<name>A0A9P9AHV5_9PEZI</name>
<dbReference type="Pfam" id="PF01416">
    <property type="entry name" value="PseudoU_synth_1"/>
    <property type="match status" value="1"/>
</dbReference>
<organism evidence="6 7">
    <name type="scientific">Plectosphaerella plurivora</name>
    <dbReference type="NCBI Taxonomy" id="936078"/>
    <lineage>
        <taxon>Eukaryota</taxon>
        <taxon>Fungi</taxon>
        <taxon>Dikarya</taxon>
        <taxon>Ascomycota</taxon>
        <taxon>Pezizomycotina</taxon>
        <taxon>Sordariomycetes</taxon>
        <taxon>Hypocreomycetidae</taxon>
        <taxon>Glomerellales</taxon>
        <taxon>Plectosphaerellaceae</taxon>
        <taxon>Plectosphaerella</taxon>
    </lineage>
</organism>
<sequence>MSSPTRYDTWEKDRLISRIRQLEIDLKEVVKTSRAAAVPNATEISAPAATPTDSGRATPSGAPPNKKRKKGAAPIDPSRYHTRFIALKLAYLGKNYGGFEYQPTTNLPTIESELWSALVRSCLVYPTKDDNGATVDFSGCDYAKCGRTDRGVSAFGQVISLRVRSSRPMEGLAPRKAKVQADVGGDVKMTDDGQAVPEKAPQPQPPKPDPKNWDPIKDELQYVKMLNKLLPPDIRILAWCPAPPPDFSARFSCTERQYRYFFTQPAFAPLRQSPDSSSPPQGWLDIEAMRTAARSFVGGHDFRNFCRVDGSKQLTNFRREMFEVDIEEVDDVASTFPYITGPDFNWPTATQKADGTTEAAPKVYSFNVRGSAFLWHQIRHMISVLFMVGQGYESPSIVKELLDVEKNPRRPNYTMADEVPLVLWDCIFPEGEDKSRALDWVYESDDTKFAPGGLADTLWATWRHHKMDEMLVNRLLNLVTSTKTKEGSAGPGNPSNTTGLRMYFGGSTVKQGGRYFPIMTRQLTPSPDEINTHWAQRKGFKDSDDMRAAGAFWRKKAADVEAAPAEGGEK</sequence>
<dbReference type="HAMAP" id="MF_00171">
    <property type="entry name" value="TruA"/>
    <property type="match status" value="1"/>
</dbReference>
<comment type="similarity">
    <text evidence="1">Belongs to the tRNA pseudouridine synthase TruA family.</text>
</comment>
<evidence type="ECO:0000256" key="1">
    <source>
        <dbReference type="ARBA" id="ARBA00009375"/>
    </source>
</evidence>
<dbReference type="GO" id="GO:0005737">
    <property type="term" value="C:cytoplasm"/>
    <property type="evidence" value="ECO:0007669"/>
    <property type="project" value="TreeGrafter"/>
</dbReference>
<evidence type="ECO:0000256" key="4">
    <source>
        <dbReference type="SAM" id="MobiDB-lite"/>
    </source>
</evidence>
<evidence type="ECO:0000313" key="7">
    <source>
        <dbReference type="Proteomes" id="UP000770015"/>
    </source>
</evidence>
<keyword evidence="3" id="KW-0413">Isomerase</keyword>
<dbReference type="InterPro" id="IPR041707">
    <property type="entry name" value="Pus3-like"/>
</dbReference>
<dbReference type="AlphaFoldDB" id="A0A9P9AHV5"/>
<evidence type="ECO:0000313" key="6">
    <source>
        <dbReference type="EMBL" id="KAH6695838.1"/>
    </source>
</evidence>
<dbReference type="InterPro" id="IPR020103">
    <property type="entry name" value="PsdUridine_synth_cat_dom_sf"/>
</dbReference>
<feature type="region of interest" description="Disordered" evidence="4">
    <location>
        <begin position="41"/>
        <end position="75"/>
    </location>
</feature>
<gene>
    <name evidence="6" type="ORF">F5X68DRAFT_273037</name>
</gene>
<evidence type="ECO:0000256" key="2">
    <source>
        <dbReference type="ARBA" id="ARBA00022694"/>
    </source>
</evidence>
<feature type="region of interest" description="Disordered" evidence="4">
    <location>
        <begin position="170"/>
        <end position="215"/>
    </location>
</feature>
<keyword evidence="7" id="KW-1185">Reference proteome</keyword>
<dbReference type="InterPro" id="IPR020095">
    <property type="entry name" value="PsdUridine_synth_TruA_C"/>
</dbReference>
<dbReference type="GO" id="GO:0009982">
    <property type="term" value="F:pseudouridine synthase activity"/>
    <property type="evidence" value="ECO:0007669"/>
    <property type="project" value="InterPro"/>
</dbReference>
<accession>A0A9P9AHV5</accession>
<dbReference type="CDD" id="cd02569">
    <property type="entry name" value="PseudoU_synth_ScPus3"/>
    <property type="match status" value="1"/>
</dbReference>
<reference evidence="6" key="1">
    <citation type="journal article" date="2021" name="Nat. Commun.">
        <title>Genetic determinants of endophytism in the Arabidopsis root mycobiome.</title>
        <authorList>
            <person name="Mesny F."/>
            <person name="Miyauchi S."/>
            <person name="Thiergart T."/>
            <person name="Pickel B."/>
            <person name="Atanasova L."/>
            <person name="Karlsson M."/>
            <person name="Huettel B."/>
            <person name="Barry K.W."/>
            <person name="Haridas S."/>
            <person name="Chen C."/>
            <person name="Bauer D."/>
            <person name="Andreopoulos W."/>
            <person name="Pangilinan J."/>
            <person name="LaButti K."/>
            <person name="Riley R."/>
            <person name="Lipzen A."/>
            <person name="Clum A."/>
            <person name="Drula E."/>
            <person name="Henrissat B."/>
            <person name="Kohler A."/>
            <person name="Grigoriev I.V."/>
            <person name="Martin F.M."/>
            <person name="Hacquard S."/>
        </authorList>
    </citation>
    <scope>NUCLEOTIDE SEQUENCE</scope>
    <source>
        <strain evidence="6">MPI-SDFR-AT-0117</strain>
    </source>
</reference>
<dbReference type="PANTHER" id="PTHR11142">
    <property type="entry name" value="PSEUDOURIDYLATE SYNTHASE"/>
    <property type="match status" value="1"/>
</dbReference>
<dbReference type="Gene3D" id="3.30.70.660">
    <property type="entry name" value="Pseudouridine synthase I, catalytic domain, C-terminal subdomain"/>
    <property type="match status" value="1"/>
</dbReference>
<dbReference type="InterPro" id="IPR020094">
    <property type="entry name" value="TruA/RsuA/RluB/E/F_N"/>
</dbReference>